<sequence>MHLSHITSAIAILCVLTLSFASAIDRFDTSSGTNKKILLGSRGDSTFITNIKYSEFCSKSAEQPSACMVAYGITNIGHKDDTPIEVGTFAFPCPANTLKKFNHEKSTKYYGLNQAIGFTTFSNTAKEDYNNVILNFEKYGPLKGDVHAPVLSIDGHQLPVTNITRVAKTWPAAGDHLIWVASYPCKK</sequence>
<gene>
    <name evidence="2" type="ORF">EAE98_003194</name>
</gene>
<reference evidence="2 3" key="1">
    <citation type="journal article" date="2020" name="Genome Biol. Evol.">
        <title>Comparative genomics of Sclerotiniaceae.</title>
        <authorList>
            <person name="Valero Jimenez C.A."/>
            <person name="Steentjes M."/>
            <person name="Scholten O.E."/>
            <person name="Van Kan J.A.L."/>
        </authorList>
    </citation>
    <scope>NUCLEOTIDE SEQUENCE [LARGE SCALE GENOMIC DNA]</scope>
    <source>
        <strain evidence="2 3">B1</strain>
    </source>
</reference>
<organism evidence="2 3">
    <name type="scientific">Botrytis deweyae</name>
    <dbReference type="NCBI Taxonomy" id="2478750"/>
    <lineage>
        <taxon>Eukaryota</taxon>
        <taxon>Fungi</taxon>
        <taxon>Dikarya</taxon>
        <taxon>Ascomycota</taxon>
        <taxon>Pezizomycotina</taxon>
        <taxon>Leotiomycetes</taxon>
        <taxon>Helotiales</taxon>
        <taxon>Sclerotiniaceae</taxon>
        <taxon>Botrytis</taxon>
    </lineage>
</organism>
<accession>A0ABQ7IVU3</accession>
<protein>
    <submittedName>
        <fullName evidence="2">Uncharacterized protein</fullName>
    </submittedName>
</protein>
<evidence type="ECO:0000256" key="1">
    <source>
        <dbReference type="SAM" id="SignalP"/>
    </source>
</evidence>
<feature type="signal peptide" evidence="1">
    <location>
        <begin position="1"/>
        <end position="23"/>
    </location>
</feature>
<evidence type="ECO:0000313" key="3">
    <source>
        <dbReference type="Proteomes" id="UP000783213"/>
    </source>
</evidence>
<keyword evidence="1" id="KW-0732">Signal</keyword>
<dbReference type="RefSeq" id="XP_038813343.1">
    <property type="nucleotide sequence ID" value="XM_038950814.1"/>
</dbReference>
<dbReference type="EMBL" id="RCSX01000005">
    <property type="protein sequence ID" value="KAF7935149.1"/>
    <property type="molecule type" value="Genomic_DNA"/>
</dbReference>
<comment type="caution">
    <text evidence="2">The sequence shown here is derived from an EMBL/GenBank/DDBJ whole genome shotgun (WGS) entry which is preliminary data.</text>
</comment>
<dbReference type="GeneID" id="62229968"/>
<proteinExistence type="predicted"/>
<evidence type="ECO:0000313" key="2">
    <source>
        <dbReference type="EMBL" id="KAF7935149.1"/>
    </source>
</evidence>
<feature type="chain" id="PRO_5047008940" evidence="1">
    <location>
        <begin position="24"/>
        <end position="187"/>
    </location>
</feature>
<keyword evidence="3" id="KW-1185">Reference proteome</keyword>
<dbReference type="Proteomes" id="UP000783213">
    <property type="component" value="Unassembled WGS sequence"/>
</dbReference>
<name>A0ABQ7IVU3_9HELO</name>